<evidence type="ECO:0000256" key="12">
    <source>
        <dbReference type="ARBA" id="ARBA00022917"/>
    </source>
</evidence>
<dbReference type="InterPro" id="IPR004532">
    <property type="entry name" value="Phe-tRNA-ligase_IIc_bsu_bact"/>
</dbReference>
<feature type="domain" description="FDX-ACB" evidence="18">
    <location>
        <begin position="715"/>
        <end position="808"/>
    </location>
</feature>
<feature type="binding site" evidence="15">
    <location>
        <position position="470"/>
    </location>
    <ligand>
        <name>Mg(2+)</name>
        <dbReference type="ChEBI" id="CHEBI:18420"/>
        <note>shared with alpha subunit</note>
    </ligand>
</feature>
<dbReference type="GO" id="GO:0009328">
    <property type="term" value="C:phenylalanine-tRNA ligase complex"/>
    <property type="evidence" value="ECO:0007669"/>
    <property type="project" value="TreeGrafter"/>
</dbReference>
<dbReference type="PROSITE" id="PS50886">
    <property type="entry name" value="TRBD"/>
    <property type="match status" value="1"/>
</dbReference>
<dbReference type="PANTHER" id="PTHR10947:SF0">
    <property type="entry name" value="PHENYLALANINE--TRNA LIGASE BETA SUBUNIT"/>
    <property type="match status" value="1"/>
</dbReference>
<dbReference type="NCBIfam" id="TIGR00472">
    <property type="entry name" value="pheT_bact"/>
    <property type="match status" value="1"/>
</dbReference>
<keyword evidence="5 16" id="KW-0820">tRNA-binding</keyword>
<evidence type="ECO:0000256" key="11">
    <source>
        <dbReference type="ARBA" id="ARBA00022884"/>
    </source>
</evidence>
<dbReference type="GO" id="GO:0000049">
    <property type="term" value="F:tRNA binding"/>
    <property type="evidence" value="ECO:0007669"/>
    <property type="project" value="UniProtKB-UniRule"/>
</dbReference>
<keyword evidence="10 15" id="KW-0460">Magnesium</keyword>
<evidence type="ECO:0000256" key="6">
    <source>
        <dbReference type="ARBA" id="ARBA00022598"/>
    </source>
</evidence>
<keyword evidence="13 15" id="KW-0030">Aminoacyl-tRNA synthetase</keyword>
<dbReference type="FunFam" id="3.30.70.380:FF:000001">
    <property type="entry name" value="Phenylalanine--tRNA ligase beta subunit"/>
    <property type="match status" value="1"/>
</dbReference>
<dbReference type="InterPro" id="IPR005121">
    <property type="entry name" value="Fdx_antiC-bd"/>
</dbReference>
<dbReference type="SMART" id="SM00874">
    <property type="entry name" value="B5"/>
    <property type="match status" value="1"/>
</dbReference>
<dbReference type="PANTHER" id="PTHR10947">
    <property type="entry name" value="PHENYLALANYL-TRNA SYNTHETASE BETA CHAIN AND LEUCINE-RICH REPEAT-CONTAINING PROTEIN 47"/>
    <property type="match status" value="1"/>
</dbReference>
<dbReference type="Proteomes" id="UP000049855">
    <property type="component" value="Unassembled WGS sequence"/>
</dbReference>
<dbReference type="SUPFAM" id="SSF55681">
    <property type="entry name" value="Class II aaRS and biotin synthetases"/>
    <property type="match status" value="1"/>
</dbReference>
<proteinExistence type="inferred from homology"/>
<dbReference type="GO" id="GO:0005524">
    <property type="term" value="F:ATP binding"/>
    <property type="evidence" value="ECO:0007669"/>
    <property type="project" value="UniProtKB-UniRule"/>
</dbReference>
<dbReference type="SUPFAM" id="SSF54991">
    <property type="entry name" value="Anticodon-binding domain of PheRS"/>
    <property type="match status" value="1"/>
</dbReference>
<evidence type="ECO:0000256" key="3">
    <source>
        <dbReference type="ARBA" id="ARBA00011209"/>
    </source>
</evidence>
<evidence type="ECO:0000259" key="18">
    <source>
        <dbReference type="PROSITE" id="PS51447"/>
    </source>
</evidence>
<dbReference type="FunFam" id="3.50.40.10:FF:000001">
    <property type="entry name" value="Phenylalanine--tRNA ligase beta subunit"/>
    <property type="match status" value="1"/>
</dbReference>
<gene>
    <name evidence="15" type="primary">pheT</name>
    <name evidence="20" type="ORF">SpAn4DRAFT_0442</name>
</gene>
<feature type="domain" description="TRNA-binding" evidence="17">
    <location>
        <begin position="39"/>
        <end position="153"/>
    </location>
</feature>
<dbReference type="SUPFAM" id="SSF46955">
    <property type="entry name" value="Putative DNA-binding domain"/>
    <property type="match status" value="1"/>
</dbReference>
<dbReference type="AlphaFoldDB" id="A0A0U1L2U9"/>
<dbReference type="Gene3D" id="3.30.70.380">
    <property type="entry name" value="Ferrodoxin-fold anticodon-binding domain"/>
    <property type="match status" value="1"/>
</dbReference>
<dbReference type="GO" id="GO:0140096">
    <property type="term" value="F:catalytic activity, acting on a protein"/>
    <property type="evidence" value="ECO:0007669"/>
    <property type="project" value="UniProtKB-ARBA"/>
</dbReference>
<dbReference type="HAMAP" id="MF_00283">
    <property type="entry name" value="Phe_tRNA_synth_beta1"/>
    <property type="match status" value="1"/>
</dbReference>
<dbReference type="Pfam" id="PF03484">
    <property type="entry name" value="B5"/>
    <property type="match status" value="1"/>
</dbReference>
<comment type="catalytic activity">
    <reaction evidence="14 15">
        <text>tRNA(Phe) + L-phenylalanine + ATP = L-phenylalanyl-tRNA(Phe) + AMP + diphosphate + H(+)</text>
        <dbReference type="Rhea" id="RHEA:19413"/>
        <dbReference type="Rhea" id="RHEA-COMP:9668"/>
        <dbReference type="Rhea" id="RHEA-COMP:9699"/>
        <dbReference type="ChEBI" id="CHEBI:15378"/>
        <dbReference type="ChEBI" id="CHEBI:30616"/>
        <dbReference type="ChEBI" id="CHEBI:33019"/>
        <dbReference type="ChEBI" id="CHEBI:58095"/>
        <dbReference type="ChEBI" id="CHEBI:78442"/>
        <dbReference type="ChEBI" id="CHEBI:78531"/>
        <dbReference type="ChEBI" id="CHEBI:456215"/>
        <dbReference type="EC" id="6.1.1.20"/>
    </reaction>
</comment>
<evidence type="ECO:0000256" key="1">
    <source>
        <dbReference type="ARBA" id="ARBA00004496"/>
    </source>
</evidence>
<dbReference type="Pfam" id="PF17759">
    <property type="entry name" value="tRNA_synthFbeta"/>
    <property type="match status" value="1"/>
</dbReference>
<dbReference type="Gene3D" id="3.30.56.10">
    <property type="match status" value="2"/>
</dbReference>
<dbReference type="SMART" id="SM00896">
    <property type="entry name" value="FDX-ACB"/>
    <property type="match status" value="1"/>
</dbReference>
<evidence type="ECO:0000256" key="5">
    <source>
        <dbReference type="ARBA" id="ARBA00022555"/>
    </source>
</evidence>
<evidence type="ECO:0000256" key="10">
    <source>
        <dbReference type="ARBA" id="ARBA00022842"/>
    </source>
</evidence>
<dbReference type="PROSITE" id="PS51483">
    <property type="entry name" value="B5"/>
    <property type="match status" value="1"/>
</dbReference>
<dbReference type="InterPro" id="IPR041616">
    <property type="entry name" value="PheRS_beta_core"/>
</dbReference>
<dbReference type="InterPro" id="IPR005146">
    <property type="entry name" value="B3/B4_tRNA-bd"/>
</dbReference>
<dbReference type="InterPro" id="IPR045060">
    <property type="entry name" value="Phe-tRNA-ligase_IIc_bsu"/>
</dbReference>
<evidence type="ECO:0000256" key="8">
    <source>
        <dbReference type="ARBA" id="ARBA00022741"/>
    </source>
</evidence>
<keyword evidence="12 15" id="KW-0648">Protein biosynthesis</keyword>
<dbReference type="CDD" id="cd00769">
    <property type="entry name" value="PheRS_beta_core"/>
    <property type="match status" value="1"/>
</dbReference>
<comment type="cofactor">
    <cofactor evidence="15">
        <name>Mg(2+)</name>
        <dbReference type="ChEBI" id="CHEBI:18420"/>
    </cofactor>
    <text evidence="15">Binds 2 magnesium ions per tetramer.</text>
</comment>
<dbReference type="Pfam" id="PF01588">
    <property type="entry name" value="tRNA_bind"/>
    <property type="match status" value="1"/>
</dbReference>
<keyword evidence="7 15" id="KW-0479">Metal-binding</keyword>
<dbReference type="InterPro" id="IPR036690">
    <property type="entry name" value="Fdx_antiC-bd_sf"/>
</dbReference>
<evidence type="ECO:0000256" key="2">
    <source>
        <dbReference type="ARBA" id="ARBA00008653"/>
    </source>
</evidence>
<dbReference type="InterPro" id="IPR012340">
    <property type="entry name" value="NA-bd_OB-fold"/>
</dbReference>
<keyword evidence="9 15" id="KW-0067">ATP-binding</keyword>
<dbReference type="EMBL" id="CTRP01000014">
    <property type="protein sequence ID" value="CQR73980.1"/>
    <property type="molecule type" value="Genomic_DNA"/>
</dbReference>
<dbReference type="GO" id="GO:0000287">
    <property type="term" value="F:magnesium ion binding"/>
    <property type="evidence" value="ECO:0007669"/>
    <property type="project" value="UniProtKB-UniRule"/>
</dbReference>
<evidence type="ECO:0000313" key="20">
    <source>
        <dbReference type="EMBL" id="CQR73980.1"/>
    </source>
</evidence>
<dbReference type="InterPro" id="IPR005147">
    <property type="entry name" value="tRNA_synthase_B5-dom"/>
</dbReference>
<dbReference type="InterPro" id="IPR033714">
    <property type="entry name" value="tRNA_bind_bactPheRS"/>
</dbReference>
<keyword evidence="8 15" id="KW-0547">Nucleotide-binding</keyword>
<evidence type="ECO:0000256" key="7">
    <source>
        <dbReference type="ARBA" id="ARBA00022723"/>
    </source>
</evidence>
<comment type="similarity">
    <text evidence="2 15">Belongs to the phenylalanyl-tRNA synthetase beta subunit family. Type 1 subfamily.</text>
</comment>
<dbReference type="InterPro" id="IPR002547">
    <property type="entry name" value="tRNA-bd_dom"/>
</dbReference>
<evidence type="ECO:0000259" key="19">
    <source>
        <dbReference type="PROSITE" id="PS51483"/>
    </source>
</evidence>
<protein>
    <recommendedName>
        <fullName evidence="15">Phenylalanine--tRNA ligase beta subunit</fullName>
        <ecNumber evidence="15">6.1.1.20</ecNumber>
    </recommendedName>
    <alternativeName>
        <fullName evidence="15">Phenylalanyl-tRNA synthetase beta subunit</fullName>
        <shortName evidence="15">PheRS</shortName>
    </alternativeName>
</protein>
<dbReference type="CDD" id="cd02796">
    <property type="entry name" value="tRNA_bind_bactPheRS"/>
    <property type="match status" value="1"/>
</dbReference>
<dbReference type="Pfam" id="PF03483">
    <property type="entry name" value="B3_4"/>
    <property type="match status" value="1"/>
</dbReference>
<evidence type="ECO:0000313" key="21">
    <source>
        <dbReference type="Proteomes" id="UP000049855"/>
    </source>
</evidence>
<evidence type="ECO:0000256" key="14">
    <source>
        <dbReference type="ARBA" id="ARBA00049255"/>
    </source>
</evidence>
<dbReference type="Pfam" id="PF03147">
    <property type="entry name" value="FDX-ACB"/>
    <property type="match status" value="1"/>
</dbReference>
<dbReference type="Gene3D" id="3.50.40.10">
    <property type="entry name" value="Phenylalanyl-trna Synthetase, Chain B, domain 3"/>
    <property type="match status" value="1"/>
</dbReference>
<feature type="binding site" evidence="15">
    <location>
        <position position="461"/>
    </location>
    <ligand>
        <name>Mg(2+)</name>
        <dbReference type="ChEBI" id="CHEBI:18420"/>
        <note>shared with alpha subunit</note>
    </ligand>
</feature>
<evidence type="ECO:0000256" key="16">
    <source>
        <dbReference type="PROSITE-ProRule" id="PRU00209"/>
    </source>
</evidence>
<keyword evidence="11 16" id="KW-0694">RNA-binding</keyword>
<dbReference type="EC" id="6.1.1.20" evidence="15"/>
<dbReference type="InterPro" id="IPR009061">
    <property type="entry name" value="DNA-bd_dom_put_sf"/>
</dbReference>
<keyword evidence="21" id="KW-1185">Reference proteome</keyword>
<dbReference type="SUPFAM" id="SSF56037">
    <property type="entry name" value="PheT/TilS domain"/>
    <property type="match status" value="1"/>
</dbReference>
<dbReference type="RefSeq" id="WP_021169983.1">
    <property type="nucleotide sequence ID" value="NZ_CTRP01000014.1"/>
</dbReference>
<feature type="binding site" evidence="15">
    <location>
        <position position="467"/>
    </location>
    <ligand>
        <name>Mg(2+)</name>
        <dbReference type="ChEBI" id="CHEBI:18420"/>
        <note>shared with alpha subunit</note>
    </ligand>
</feature>
<comment type="subunit">
    <text evidence="3 15">Tetramer of two alpha and two beta subunits.</text>
</comment>
<dbReference type="GO" id="GO:0016740">
    <property type="term" value="F:transferase activity"/>
    <property type="evidence" value="ECO:0007669"/>
    <property type="project" value="UniProtKB-ARBA"/>
</dbReference>
<keyword evidence="6 15" id="KW-0436">Ligase</keyword>
<sequence>MRASIKWLNDYVEINESPEKLADMLTMAGIPVEAVETLGQNISGVVTGKVLGIAPHPNADKLSVCKIDIGTDLLTIVTGATNVRQGHIVPVATVGAELPNGMSIQPTKLRGLLSSGMLCSTEELAIDSKLVAPEARNGIYILPADTAVGMDIRVALGLDDVVLAFELTANRADCFSMLGIAREIAVLTGATLKKPMLNLKETCPEKAASLANIQIVDSELCSRFAARIIKNIKVGPSPVWMQQRIQAAGMRPINNIVDVTNFVMLEFGQPMHAYDYNLLARHSLVVRKPNPGEKLTTLDGIKRELEPDMLVIADAVQAVGIAGVMGGLATEVTASTQTVLLEAAAFKGSSIRRTSRALGLRSEASGRFERGVDTVNIIRALDRAASLLESMGAGEVCSGIIDVYPDIQLPKQVVFTPKQINNYLGTDIPAETMTAILKRLEFDVEAGSEIITVTVPTWRGDVTLPADICEEIARIYGYDKVPSTTPDGSMAQGKQSNTLSTIDKIKQLLTSSGFSEILSLSFSHPDSLDKLNIPSDSTLRQAIEVLNPITDDFPHLRTTLLGGIMDTIVRNLSRKNEDLKIFEIGAVFLPEELPLRDLPQEPVMLCGAMIGKRHTLAWNQSRDMVDFYDAKGAVEAILAGLGISDYTVEAGENSSLHPGKTAVVKKDGELLGSFGEVHPQVLDAYGISKKIYVFELTVGALVKVAAINPSYQSLPKFPAITRDLAVLLPEAIAASIVTEAIRANAGTLLTQVQLFDVYTGQQVEKGLRSLAFSLTFQASDRTLTDIEIDEHYKNIVVYLEKTFAAKLRD</sequence>
<dbReference type="FunFam" id="2.40.50.140:FF:000045">
    <property type="entry name" value="Phenylalanine--tRNA ligase beta subunit"/>
    <property type="match status" value="1"/>
</dbReference>
<dbReference type="SMART" id="SM00873">
    <property type="entry name" value="B3_4"/>
    <property type="match status" value="1"/>
</dbReference>
<dbReference type="NCBIfam" id="NF045760">
    <property type="entry name" value="YtpR"/>
    <property type="match status" value="1"/>
</dbReference>
<organism evidence="20 21">
    <name type="scientific">Sporomusa ovata</name>
    <dbReference type="NCBI Taxonomy" id="2378"/>
    <lineage>
        <taxon>Bacteria</taxon>
        <taxon>Bacillati</taxon>
        <taxon>Bacillota</taxon>
        <taxon>Negativicutes</taxon>
        <taxon>Selenomonadales</taxon>
        <taxon>Sporomusaceae</taxon>
        <taxon>Sporomusa</taxon>
    </lineage>
</organism>
<dbReference type="GO" id="GO:0004826">
    <property type="term" value="F:phenylalanine-tRNA ligase activity"/>
    <property type="evidence" value="ECO:0007669"/>
    <property type="project" value="UniProtKB-UniRule"/>
</dbReference>
<keyword evidence="4 15" id="KW-0963">Cytoplasm</keyword>
<dbReference type="FunFam" id="3.30.56.10:FF:000002">
    <property type="entry name" value="Phenylalanine--tRNA ligase beta subunit"/>
    <property type="match status" value="1"/>
</dbReference>
<evidence type="ECO:0000256" key="15">
    <source>
        <dbReference type="HAMAP-Rule" id="MF_00283"/>
    </source>
</evidence>
<dbReference type="Gene3D" id="3.30.930.10">
    <property type="entry name" value="Bira Bifunctional Protein, Domain 2"/>
    <property type="match status" value="1"/>
</dbReference>
<name>A0A0U1L2U9_9FIRM</name>
<evidence type="ECO:0000256" key="4">
    <source>
        <dbReference type="ARBA" id="ARBA00022490"/>
    </source>
</evidence>
<accession>A0A0U1L2U9</accession>
<feature type="domain" description="B5" evidence="19">
    <location>
        <begin position="408"/>
        <end position="483"/>
    </location>
</feature>
<dbReference type="InterPro" id="IPR020825">
    <property type="entry name" value="Phe-tRNA_synthase-like_B3/B4"/>
</dbReference>
<evidence type="ECO:0000256" key="13">
    <source>
        <dbReference type="ARBA" id="ARBA00023146"/>
    </source>
</evidence>
<dbReference type="Gene3D" id="2.40.50.140">
    <property type="entry name" value="Nucleic acid-binding proteins"/>
    <property type="match status" value="1"/>
</dbReference>
<comment type="subcellular location">
    <subcellularLocation>
        <location evidence="1 15">Cytoplasm</location>
    </subcellularLocation>
</comment>
<dbReference type="GO" id="GO:0006432">
    <property type="term" value="P:phenylalanyl-tRNA aminoacylation"/>
    <property type="evidence" value="ECO:0007669"/>
    <property type="project" value="UniProtKB-UniRule"/>
</dbReference>
<feature type="binding site" evidence="15">
    <location>
        <position position="471"/>
    </location>
    <ligand>
        <name>Mg(2+)</name>
        <dbReference type="ChEBI" id="CHEBI:18420"/>
        <note>shared with alpha subunit</note>
    </ligand>
</feature>
<dbReference type="InterPro" id="IPR045864">
    <property type="entry name" value="aa-tRNA-synth_II/BPL/LPL"/>
</dbReference>
<evidence type="ECO:0000256" key="9">
    <source>
        <dbReference type="ARBA" id="ARBA00022840"/>
    </source>
</evidence>
<dbReference type="PROSITE" id="PS51447">
    <property type="entry name" value="FDX_ACB"/>
    <property type="match status" value="1"/>
</dbReference>
<reference evidence="21" key="1">
    <citation type="submission" date="2015-03" db="EMBL/GenBank/DDBJ databases">
        <authorList>
            <person name="Nijsse Bart"/>
        </authorList>
    </citation>
    <scope>NUCLEOTIDE SEQUENCE [LARGE SCALE GENOMIC DNA]</scope>
</reference>
<evidence type="ECO:0000259" key="17">
    <source>
        <dbReference type="PROSITE" id="PS50886"/>
    </source>
</evidence>
<dbReference type="SUPFAM" id="SSF50249">
    <property type="entry name" value="Nucleic acid-binding proteins"/>
    <property type="match status" value="1"/>
</dbReference>